<dbReference type="SUPFAM" id="SSF56801">
    <property type="entry name" value="Acetyl-CoA synthetase-like"/>
    <property type="match status" value="1"/>
</dbReference>
<dbReference type="EMBL" id="LDAU01000110">
    <property type="protein sequence ID" value="KRX04926.1"/>
    <property type="molecule type" value="Genomic_DNA"/>
</dbReference>
<dbReference type="GO" id="GO:0016020">
    <property type="term" value="C:membrane"/>
    <property type="evidence" value="ECO:0007669"/>
    <property type="project" value="TreeGrafter"/>
</dbReference>
<dbReference type="GO" id="GO:0004467">
    <property type="term" value="F:long-chain fatty acid-CoA ligase activity"/>
    <property type="evidence" value="ECO:0007669"/>
    <property type="project" value="TreeGrafter"/>
</dbReference>
<keyword evidence="5" id="KW-1185">Reference proteome</keyword>
<dbReference type="Gene3D" id="3.40.50.12780">
    <property type="entry name" value="N-terminal domain of ligase-like"/>
    <property type="match status" value="1"/>
</dbReference>
<keyword evidence="2" id="KW-0067">ATP-binding</keyword>
<feature type="domain" description="AMP-dependent synthetase/ligase" evidence="3">
    <location>
        <begin position="51"/>
        <end position="483"/>
    </location>
</feature>
<evidence type="ECO:0000313" key="5">
    <source>
        <dbReference type="Proteomes" id="UP000054937"/>
    </source>
</evidence>
<dbReference type="PANTHER" id="PTHR43272">
    <property type="entry name" value="LONG-CHAIN-FATTY-ACID--COA LIGASE"/>
    <property type="match status" value="1"/>
</dbReference>
<comment type="caution">
    <text evidence="4">The sequence shown here is derived from an EMBL/GenBank/DDBJ whole genome shotgun (WGS) entry which is preliminary data.</text>
</comment>
<reference evidence="4 5" key="1">
    <citation type="journal article" date="2015" name="Sci. Rep.">
        <title>Genome of the facultative scuticociliatosis pathogen Pseudocohnilembus persalinus provides insight into its virulence through horizontal gene transfer.</title>
        <authorList>
            <person name="Xiong J."/>
            <person name="Wang G."/>
            <person name="Cheng J."/>
            <person name="Tian M."/>
            <person name="Pan X."/>
            <person name="Warren A."/>
            <person name="Jiang C."/>
            <person name="Yuan D."/>
            <person name="Miao W."/>
        </authorList>
    </citation>
    <scope>NUCLEOTIDE SEQUENCE [LARGE SCALE GENOMIC DNA]</scope>
    <source>
        <strain evidence="4">36N120E</strain>
    </source>
</reference>
<dbReference type="OrthoDB" id="1700726at2759"/>
<evidence type="ECO:0000256" key="2">
    <source>
        <dbReference type="ARBA" id="ARBA00022840"/>
    </source>
</evidence>
<evidence type="ECO:0000256" key="1">
    <source>
        <dbReference type="ARBA" id="ARBA00022741"/>
    </source>
</evidence>
<dbReference type="FunCoup" id="A0A0V0QRH4">
    <property type="interactions" value="15"/>
</dbReference>
<dbReference type="Proteomes" id="UP000054937">
    <property type="component" value="Unassembled WGS sequence"/>
</dbReference>
<sequence length="662" mass="74688">MSNITYSVPIPNSKTKGNSAIYRHPKFLNKELAKCPEEKITTIQESFVNACKKFPLKKCLGTLNEKKNDYNWKTYTQVLLEAELIGSGIINLNLAPEKTEWNNMRLRMIGVYSRNREEWLTLDYANALYRGTMIPLYDTLGPETIGYVIGHSNLEVLFIEKKVIKNLWDDKTALNNLKTLVSFDENIEQSDLDQINKRGLKLYYWKDILEAGKNKKAYAKIEPEDIHSFSYTSGTTGPPKAAMITHKNFIAIIVGAQSTSLNLGAENEVYLSYLPLPHIFERLVVIAIQYYGSAIAFYGGDILKLKEDLPIAKPTLFCSVPRLYGKFYEKIQEKFEAAGGCAKCLISKGLNAKMENLKKAQVTHGLYDALVFNKTKNILGGHVTRMVSGSAPISPKILEFMKVVMCCPFLEGYGQTESTGASFVQDINDPTVGHVGGVISALEFKLEDIPDMEYTSDDKDANGKPYPRGEICLRGHTVFGGYYKDEEKTKETIDKDGWLHTGDVGAILPNGALKIIDRKKNIFKLSQGEYVSPEKVENMYMRAKGVQEVFVYGDSLQNYAVAIVVMDPEAAAHIAQENNIKYNDVKELAKNDLIRDQIHKNMTNLGKKEGLKGFEQAKRIYLETTPFQEKDCQTNTMKLQRFKAKKVFQKEIDQLYAMGEPK</sequence>
<protein>
    <recommendedName>
        <fullName evidence="3">AMP-dependent synthetase/ligase domain-containing protein</fullName>
    </recommendedName>
</protein>
<dbReference type="InterPro" id="IPR020845">
    <property type="entry name" value="AMP-binding_CS"/>
</dbReference>
<name>A0A0V0QRH4_PSEPJ</name>
<dbReference type="InterPro" id="IPR042099">
    <property type="entry name" value="ANL_N_sf"/>
</dbReference>
<dbReference type="PROSITE" id="PS00455">
    <property type="entry name" value="AMP_BINDING"/>
    <property type="match status" value="1"/>
</dbReference>
<dbReference type="GO" id="GO:0005783">
    <property type="term" value="C:endoplasmic reticulum"/>
    <property type="evidence" value="ECO:0007669"/>
    <property type="project" value="TreeGrafter"/>
</dbReference>
<dbReference type="PANTHER" id="PTHR43272:SF33">
    <property type="entry name" value="AMP-BINDING DOMAIN-CONTAINING PROTEIN-RELATED"/>
    <property type="match status" value="1"/>
</dbReference>
<dbReference type="GO" id="GO:0005524">
    <property type="term" value="F:ATP binding"/>
    <property type="evidence" value="ECO:0007669"/>
    <property type="project" value="UniProtKB-KW"/>
</dbReference>
<gene>
    <name evidence="4" type="ORF">PPERSA_06560</name>
</gene>
<dbReference type="InParanoid" id="A0A0V0QRH4"/>
<dbReference type="Pfam" id="PF00501">
    <property type="entry name" value="AMP-binding"/>
    <property type="match status" value="1"/>
</dbReference>
<proteinExistence type="predicted"/>
<dbReference type="OMA" id="YLEPISF"/>
<organism evidence="4 5">
    <name type="scientific">Pseudocohnilembus persalinus</name>
    <name type="common">Ciliate</name>
    <dbReference type="NCBI Taxonomy" id="266149"/>
    <lineage>
        <taxon>Eukaryota</taxon>
        <taxon>Sar</taxon>
        <taxon>Alveolata</taxon>
        <taxon>Ciliophora</taxon>
        <taxon>Intramacronucleata</taxon>
        <taxon>Oligohymenophorea</taxon>
        <taxon>Scuticociliatia</taxon>
        <taxon>Philasterida</taxon>
        <taxon>Pseudocohnilembidae</taxon>
        <taxon>Pseudocohnilembus</taxon>
    </lineage>
</organism>
<keyword evidence="1" id="KW-0547">Nucleotide-binding</keyword>
<evidence type="ECO:0000259" key="3">
    <source>
        <dbReference type="Pfam" id="PF00501"/>
    </source>
</evidence>
<evidence type="ECO:0000313" key="4">
    <source>
        <dbReference type="EMBL" id="KRX04926.1"/>
    </source>
</evidence>
<accession>A0A0V0QRH4</accession>
<dbReference type="AlphaFoldDB" id="A0A0V0QRH4"/>
<dbReference type="InterPro" id="IPR000873">
    <property type="entry name" value="AMP-dep_synth/lig_dom"/>
</dbReference>